<reference evidence="1 2" key="1">
    <citation type="journal article" date="2020" name="Cell Host Microbe">
        <title>Functional and Genomic Variation between Human-Derived Isolates of Lachnospiraceae Reveals Inter- and Intra-Species Diversity.</title>
        <authorList>
            <person name="Sorbara M.T."/>
            <person name="Littmann E.R."/>
            <person name="Fontana E."/>
            <person name="Moody T.U."/>
            <person name="Kohout C.E."/>
            <person name="Gjonbalaj M."/>
            <person name="Eaton V."/>
            <person name="Seok R."/>
            <person name="Leiner I.M."/>
            <person name="Pamer E.G."/>
        </authorList>
    </citation>
    <scope>NUCLEOTIDE SEQUENCE [LARGE SCALE GENOMIC DNA]</scope>
    <source>
        <strain evidence="1 2">MSK.17.74</strain>
    </source>
</reference>
<evidence type="ECO:0000313" key="2">
    <source>
        <dbReference type="Proteomes" id="UP001644719"/>
    </source>
</evidence>
<comment type="caution">
    <text evidence="1">The sequence shown here is derived from an EMBL/GenBank/DDBJ whole genome shotgun (WGS) entry which is preliminary data.</text>
</comment>
<dbReference type="Proteomes" id="UP001644719">
    <property type="component" value="Unassembled WGS sequence"/>
</dbReference>
<evidence type="ECO:0000313" key="1">
    <source>
        <dbReference type="EMBL" id="NSG86768.1"/>
    </source>
</evidence>
<accession>A0ABX2HC52</accession>
<name>A0ABX2HC52_9FIRM</name>
<protein>
    <recommendedName>
        <fullName evidence="3">Transposase</fullName>
    </recommendedName>
</protein>
<dbReference type="RefSeq" id="WP_173736147.1">
    <property type="nucleotide sequence ID" value="NZ_JAAIPU010000023.1"/>
</dbReference>
<proteinExistence type="predicted"/>
<organism evidence="1 2">
    <name type="scientific">Blautia faecis</name>
    <dbReference type="NCBI Taxonomy" id="871665"/>
    <lineage>
        <taxon>Bacteria</taxon>
        <taxon>Bacillati</taxon>
        <taxon>Bacillota</taxon>
        <taxon>Clostridia</taxon>
        <taxon>Lachnospirales</taxon>
        <taxon>Lachnospiraceae</taxon>
        <taxon>Blautia</taxon>
    </lineage>
</organism>
<sequence>MIISVDTGNKQMKTENCEFNSGVEILDTLPGELEEVIEYEGKYYRTTNRRISYMELPV</sequence>
<gene>
    <name evidence="1" type="ORF">G5B17_15440</name>
</gene>
<keyword evidence="2" id="KW-1185">Reference proteome</keyword>
<dbReference type="EMBL" id="JAAITS010000049">
    <property type="protein sequence ID" value="NSG86768.1"/>
    <property type="molecule type" value="Genomic_DNA"/>
</dbReference>
<evidence type="ECO:0008006" key="3">
    <source>
        <dbReference type="Google" id="ProtNLM"/>
    </source>
</evidence>